<evidence type="ECO:0000256" key="5">
    <source>
        <dbReference type="ARBA" id="ARBA00022737"/>
    </source>
</evidence>
<keyword evidence="11" id="KW-1185">Reference proteome</keyword>
<dbReference type="Proteomes" id="UP001363151">
    <property type="component" value="Unassembled WGS sequence"/>
</dbReference>
<evidence type="ECO:0000256" key="8">
    <source>
        <dbReference type="SAM" id="MobiDB-lite"/>
    </source>
</evidence>
<feature type="compositionally biased region" description="Acidic residues" evidence="8">
    <location>
        <begin position="661"/>
        <end position="670"/>
    </location>
</feature>
<keyword evidence="5" id="KW-0677">Repeat</keyword>
<comment type="caution">
    <text evidence="10">The sequence shown here is derived from an EMBL/GenBank/DDBJ whole genome shotgun (WGS) entry which is preliminary data.</text>
</comment>
<feature type="region of interest" description="Disordered" evidence="8">
    <location>
        <begin position="660"/>
        <end position="711"/>
    </location>
</feature>
<dbReference type="InterPro" id="IPR057672">
    <property type="entry name" value="TPR_IPO4/5"/>
</dbReference>
<dbReference type="Pfam" id="PF25780">
    <property type="entry name" value="TPR_IPO5"/>
    <property type="match status" value="1"/>
</dbReference>
<keyword evidence="7" id="KW-0539">Nucleus</keyword>
<proteinExistence type="predicted"/>
<name>A0ABR1GE81_AURAN</name>
<protein>
    <submittedName>
        <fullName evidence="10">Importin</fullName>
    </submittedName>
</protein>
<dbReference type="SMART" id="SM00913">
    <property type="entry name" value="IBN_N"/>
    <property type="match status" value="1"/>
</dbReference>
<evidence type="ECO:0000259" key="9">
    <source>
        <dbReference type="PROSITE" id="PS50166"/>
    </source>
</evidence>
<dbReference type="InterPro" id="IPR016024">
    <property type="entry name" value="ARM-type_fold"/>
</dbReference>
<organism evidence="10 11">
    <name type="scientific">Aureococcus anophagefferens</name>
    <name type="common">Harmful bloom alga</name>
    <dbReference type="NCBI Taxonomy" id="44056"/>
    <lineage>
        <taxon>Eukaryota</taxon>
        <taxon>Sar</taxon>
        <taxon>Stramenopiles</taxon>
        <taxon>Ochrophyta</taxon>
        <taxon>Pelagophyceae</taxon>
        <taxon>Pelagomonadales</taxon>
        <taxon>Pelagomonadaceae</taxon>
        <taxon>Aureococcus</taxon>
    </lineage>
</organism>
<accession>A0ABR1GE81</accession>
<reference evidence="10 11" key="1">
    <citation type="submission" date="2024-03" db="EMBL/GenBank/DDBJ databases">
        <title>Aureococcus anophagefferens CCMP1851 and Kratosvirus quantuckense: Draft genome of a second virus-susceptible host strain in the model system.</title>
        <authorList>
            <person name="Chase E."/>
            <person name="Truchon A.R."/>
            <person name="Schepens W."/>
            <person name="Wilhelm S.W."/>
        </authorList>
    </citation>
    <scope>NUCLEOTIDE SEQUENCE [LARGE SCALE GENOMIC DNA]</scope>
    <source>
        <strain evidence="10 11">CCMP1851</strain>
    </source>
</reference>
<evidence type="ECO:0000256" key="3">
    <source>
        <dbReference type="ARBA" id="ARBA00022448"/>
    </source>
</evidence>
<evidence type="ECO:0000313" key="10">
    <source>
        <dbReference type="EMBL" id="KAK7254193.1"/>
    </source>
</evidence>
<comment type="subcellular location">
    <subcellularLocation>
        <location evidence="2">Cytoplasm</location>
    </subcellularLocation>
    <subcellularLocation>
        <location evidence="1">Nucleus</location>
    </subcellularLocation>
</comment>
<dbReference type="PROSITE" id="PS50166">
    <property type="entry name" value="IMPORTIN_B_NT"/>
    <property type="match status" value="1"/>
</dbReference>
<dbReference type="Pfam" id="PF03810">
    <property type="entry name" value="IBN_N"/>
    <property type="match status" value="1"/>
</dbReference>
<dbReference type="EMBL" id="JBBJCI010000032">
    <property type="protein sequence ID" value="KAK7254193.1"/>
    <property type="molecule type" value="Genomic_DNA"/>
</dbReference>
<keyword evidence="6" id="KW-0653">Protein transport</keyword>
<dbReference type="PANTHER" id="PTHR10527">
    <property type="entry name" value="IMPORTIN BETA"/>
    <property type="match status" value="1"/>
</dbReference>
<evidence type="ECO:0000256" key="6">
    <source>
        <dbReference type="ARBA" id="ARBA00022927"/>
    </source>
</evidence>
<gene>
    <name evidence="10" type="ORF">SO694_00008555</name>
</gene>
<evidence type="ECO:0000256" key="4">
    <source>
        <dbReference type="ARBA" id="ARBA00022490"/>
    </source>
</evidence>
<keyword evidence="4" id="KW-0963">Cytoplasm</keyword>
<evidence type="ECO:0000313" key="11">
    <source>
        <dbReference type="Proteomes" id="UP001363151"/>
    </source>
</evidence>
<dbReference type="SUPFAM" id="SSF48371">
    <property type="entry name" value="ARM repeat"/>
    <property type="match status" value="2"/>
</dbReference>
<feature type="domain" description="Importin N-terminal" evidence="9">
    <location>
        <begin position="26"/>
        <end position="92"/>
    </location>
</feature>
<evidence type="ECO:0000256" key="7">
    <source>
        <dbReference type="ARBA" id="ARBA00023242"/>
    </source>
</evidence>
<dbReference type="InterPro" id="IPR040122">
    <property type="entry name" value="Importin_beta"/>
</dbReference>
<dbReference type="InterPro" id="IPR011989">
    <property type="entry name" value="ARM-like"/>
</dbReference>
<evidence type="ECO:0000256" key="1">
    <source>
        <dbReference type="ARBA" id="ARBA00004123"/>
    </source>
</evidence>
<dbReference type="Gene3D" id="1.25.10.10">
    <property type="entry name" value="Leucine-rich Repeat Variant"/>
    <property type="match status" value="2"/>
</dbReference>
<keyword evidence="3" id="KW-0813">Transport</keyword>
<evidence type="ECO:0000256" key="2">
    <source>
        <dbReference type="ARBA" id="ARBA00004496"/>
    </source>
</evidence>
<dbReference type="InterPro" id="IPR001494">
    <property type="entry name" value="Importin-beta_N"/>
</dbReference>
<feature type="compositionally biased region" description="Acidic residues" evidence="8">
    <location>
        <begin position="678"/>
        <end position="710"/>
    </location>
</feature>
<sequence>MNAEDQQLEAVLVALTAPDTSRIKQAEDALKPVLKKSACVGALMTQVASSGNVAVRQIAAVILRKKIVKLWKKLKKSAQTRVKAAILERLGSEPERAVRKSVAALASALAKVLVPHNKWPELLAFISQCATAATSPQHRELAYLLLLQLSETVATSLSSQLGQLAQLFRAALGDEERAVSVMALRACCAFVSTLSTDDDAMLFRDLVPPMVVVARSAAQQRDDAVLVQFFDAFAELAQTPVPVLAPHVGDVVPLLLDVMRAGDDDLERATRDGAASVIGALAEWKPKLLGKVGLVPTIVQTCVGIMVTADASAREGGGAGALFVSTPLQRLRQEEAALAKAAKIAAGQVVLGGDDDDDEAYEGPSSQEVAQTTLDQIALHVPLKWSLEPTLGLAMQCLEDANPSTRRAGAAAVGVVAEGFQDALREHHLGEVLQRLANAAAANSEPATRECLCFAYGQLAEHCQPEIVGHAAAVVPVVFEFLNDARAAVVGTSCYVLEMFCESMDASQLGQLLEPLMARLLPLLGHQLLGIREMAAAAVGSAAIAAADGFGPYLDVAAPPLAAMCELGEERAWELRGRSLEALGHVALAVGAARFAPYRDRALAAAAQNLELDSTELAEYSYGFFANAAKVMRGDFGPLLPQLVPHLLDVVARKDGASLDFADDDEDDEGGGGFDAAFLEDGDDDDEEPREPGDADEWEDDVEDEESDDDLAGHAVMTVRTAMMNVKRAAIVALGNVAEYTEGHFAPHLDKSLDVLRVMVDYFHHEIRERSAIALQQLAHAACVAHGGSARALPYAPRTANDDKEPVAIAWAKGDGAASLPSPQLATYVNACVGLLARLLAEDTAKSVVAVSCEALNELLGDVGPAALIPALQPIVEATLQLANKQAPCQTLLGADDDVIDAVARGTHEEGDDDDEDHDNVLMDNVADLCGAVAKVGGGLVGHGTADAVFQAFAKYAQPARAASDRAMALGCFAELCVELPPDLAAGRHFAQLWGLFSSACGDAHSNVARNAAFGVGALFSAAGPAFARQHIPDALHALYPLVTKADGAPPERAAADRAAADNALAAMCRIAQADLEAAPVDQVLALVLPKLPLAEDAGENATVMRLLLALAAANHAALAASAPRVKAALQATLAQDKIDDADIVAQCTELLAKLG</sequence>